<keyword evidence="1" id="KW-0472">Membrane</keyword>
<proteinExistence type="predicted"/>
<dbReference type="EMBL" id="CM004469">
    <property type="protein sequence ID" value="OCT91184.1"/>
    <property type="molecule type" value="Genomic_DNA"/>
</dbReference>
<keyword evidence="1" id="KW-0812">Transmembrane</keyword>
<accession>A0A974DFY9</accession>
<keyword evidence="1" id="KW-1133">Transmembrane helix</keyword>
<gene>
    <name evidence="2" type="ORF">XELAEV_18014240mg</name>
</gene>
<sequence length="72" mass="8631">MCKSYLFEKETKNKMLSPTFSSFFNQTVEQSNQQCSRLFPLTIVIYCNLCWATLKFLYMAYCAYTAKVYFRF</sequence>
<dbReference type="Proteomes" id="UP000694892">
    <property type="component" value="Chromosome 2S"/>
</dbReference>
<evidence type="ECO:0000313" key="3">
    <source>
        <dbReference type="Proteomes" id="UP000694892"/>
    </source>
</evidence>
<protein>
    <submittedName>
        <fullName evidence="2">Uncharacterized protein</fullName>
    </submittedName>
</protein>
<feature type="transmembrane region" description="Helical" evidence="1">
    <location>
        <begin position="43"/>
        <end position="64"/>
    </location>
</feature>
<evidence type="ECO:0000313" key="2">
    <source>
        <dbReference type="EMBL" id="OCT91184.1"/>
    </source>
</evidence>
<reference evidence="3" key="1">
    <citation type="journal article" date="2016" name="Nature">
        <title>Genome evolution in the allotetraploid frog Xenopus laevis.</title>
        <authorList>
            <person name="Session A.M."/>
            <person name="Uno Y."/>
            <person name="Kwon T."/>
            <person name="Chapman J.A."/>
            <person name="Toyoda A."/>
            <person name="Takahashi S."/>
            <person name="Fukui A."/>
            <person name="Hikosaka A."/>
            <person name="Suzuki A."/>
            <person name="Kondo M."/>
            <person name="van Heeringen S.J."/>
            <person name="Quigley I."/>
            <person name="Heinz S."/>
            <person name="Ogino H."/>
            <person name="Ochi H."/>
            <person name="Hellsten U."/>
            <person name="Lyons J.B."/>
            <person name="Simakov O."/>
            <person name="Putnam N."/>
            <person name="Stites J."/>
            <person name="Kuroki Y."/>
            <person name="Tanaka T."/>
            <person name="Michiue T."/>
            <person name="Watanabe M."/>
            <person name="Bogdanovic O."/>
            <person name="Lister R."/>
            <person name="Georgiou G."/>
            <person name="Paranjpe S.S."/>
            <person name="van Kruijsbergen I."/>
            <person name="Shu S."/>
            <person name="Carlson J."/>
            <person name="Kinoshita T."/>
            <person name="Ohta Y."/>
            <person name="Mawaribuchi S."/>
            <person name="Jenkins J."/>
            <person name="Grimwood J."/>
            <person name="Schmutz J."/>
            <person name="Mitros T."/>
            <person name="Mozaffari S.V."/>
            <person name="Suzuki Y."/>
            <person name="Haramoto Y."/>
            <person name="Yamamoto T.S."/>
            <person name="Takagi C."/>
            <person name="Heald R."/>
            <person name="Miller K."/>
            <person name="Haudenschild C."/>
            <person name="Kitzman J."/>
            <person name="Nakayama T."/>
            <person name="Izutsu Y."/>
            <person name="Robert J."/>
            <person name="Fortriede J."/>
            <person name="Burns K."/>
            <person name="Lotay V."/>
            <person name="Karimi K."/>
            <person name="Yasuoka Y."/>
            <person name="Dichmann D.S."/>
            <person name="Flajnik M.F."/>
            <person name="Houston D.W."/>
            <person name="Shendure J."/>
            <person name="DuPasquier L."/>
            <person name="Vize P.D."/>
            <person name="Zorn A.M."/>
            <person name="Ito M."/>
            <person name="Marcotte E.M."/>
            <person name="Wallingford J.B."/>
            <person name="Ito Y."/>
            <person name="Asashima M."/>
            <person name="Ueno N."/>
            <person name="Matsuda Y."/>
            <person name="Veenstra G.J."/>
            <person name="Fujiyama A."/>
            <person name="Harland R.M."/>
            <person name="Taira M."/>
            <person name="Rokhsar D.S."/>
        </authorList>
    </citation>
    <scope>NUCLEOTIDE SEQUENCE [LARGE SCALE GENOMIC DNA]</scope>
    <source>
        <strain evidence="3">J</strain>
    </source>
</reference>
<name>A0A974DFY9_XENLA</name>
<evidence type="ECO:0000256" key="1">
    <source>
        <dbReference type="SAM" id="Phobius"/>
    </source>
</evidence>
<dbReference type="AlphaFoldDB" id="A0A974DFY9"/>
<organism evidence="2 3">
    <name type="scientific">Xenopus laevis</name>
    <name type="common">African clawed frog</name>
    <dbReference type="NCBI Taxonomy" id="8355"/>
    <lineage>
        <taxon>Eukaryota</taxon>
        <taxon>Metazoa</taxon>
        <taxon>Chordata</taxon>
        <taxon>Craniata</taxon>
        <taxon>Vertebrata</taxon>
        <taxon>Euteleostomi</taxon>
        <taxon>Amphibia</taxon>
        <taxon>Batrachia</taxon>
        <taxon>Anura</taxon>
        <taxon>Pipoidea</taxon>
        <taxon>Pipidae</taxon>
        <taxon>Xenopodinae</taxon>
        <taxon>Xenopus</taxon>
        <taxon>Xenopus</taxon>
    </lineage>
</organism>